<organism evidence="9 10">
    <name type="scientific">Amorphotheca resinae ATCC 22711</name>
    <dbReference type="NCBI Taxonomy" id="857342"/>
    <lineage>
        <taxon>Eukaryota</taxon>
        <taxon>Fungi</taxon>
        <taxon>Dikarya</taxon>
        <taxon>Ascomycota</taxon>
        <taxon>Pezizomycotina</taxon>
        <taxon>Leotiomycetes</taxon>
        <taxon>Helotiales</taxon>
        <taxon>Amorphothecaceae</taxon>
        <taxon>Amorphotheca</taxon>
    </lineage>
</organism>
<dbReference type="InterPro" id="IPR001138">
    <property type="entry name" value="Zn2Cys6_DnaBD"/>
</dbReference>
<evidence type="ECO:0000313" key="9">
    <source>
        <dbReference type="EMBL" id="PSS19995.1"/>
    </source>
</evidence>
<dbReference type="Gene3D" id="4.10.240.10">
    <property type="entry name" value="Zn(2)-C6 fungal-type DNA-binding domain"/>
    <property type="match status" value="1"/>
</dbReference>
<proteinExistence type="predicted"/>
<dbReference type="InterPro" id="IPR036864">
    <property type="entry name" value="Zn2-C6_fun-type_DNA-bd_sf"/>
</dbReference>
<dbReference type="InterPro" id="IPR052360">
    <property type="entry name" value="Transcr_Regulatory_Proteins"/>
</dbReference>
<keyword evidence="2" id="KW-0862">Zinc</keyword>
<sequence length="697" mass="74203">MAQQQNNRNSPHLSAQLNGSAPSSPSMSNAQQPGGQSRQPASYPSPTSYPSPSLSSAQYNYPPPNNQQVSEPYRASPTGSNGSLSLPSMRSLDPLQQQQQQHMGSPLPPPVAQMGGPYYHNQGQTLPHPSHQYPNVTSDPTGQGMRYALPLTDSRVMSGGRHKKEIKRRTKTGCLTCRKRRIKCDEQHPACRNCQKSKRECLGYDPIFKQAPGPAPIQPAPSAAPSMTSTSAIANPYGNQPQMLGGGYAAAPSMTYEPALSAGVSSPGSAGQQFDYASAIDPALEAAAPPTGAPGNRYGGQPGMQAHRPGVFSRDIQSPSPYPPSPSDTHTPHLRGGAFSIIPPSVDFAGEVAYTIASAKRTVDELLDLGGVAPTPPPFNLMQSDTMLDEAKHLFYSIYAPGLESFLESKWYSSKGLPHVLNDRNILNKLGNLLDQFAISNAGNDPAEMAYTSSVEARTVWAFALMVRDAAAEMHSVNPGLVPATDDPVEAAHRLTVFESLLTGRVAGTNPLTQPVPGSTDHHRLRELEFWFTMGNFVCLSYDDPGSTKDVDDTLAALRNLLDGRENRDVLYSVAVVRALSQRVSEYTESDQPLHLDESDNKSKLLVAKKFIMDEGAGAGTTNVIRRLCELAARSWTAPVTTAAPAATTTADTAANNTTTTAADNTTTDTAAPDSTSTATATDTAAATATETATEAK</sequence>
<dbReference type="PANTHER" id="PTHR36206:SF13">
    <property type="entry name" value="TRANSCRIPTIONAL REGULATORY PROTEIN MOC3"/>
    <property type="match status" value="1"/>
</dbReference>
<feature type="compositionally biased region" description="Low complexity" evidence="7">
    <location>
        <begin position="40"/>
        <end position="57"/>
    </location>
</feature>
<dbReference type="GO" id="GO:0008270">
    <property type="term" value="F:zinc ion binding"/>
    <property type="evidence" value="ECO:0007669"/>
    <property type="project" value="InterPro"/>
</dbReference>
<dbReference type="Proteomes" id="UP000241818">
    <property type="component" value="Unassembled WGS sequence"/>
</dbReference>
<evidence type="ECO:0000256" key="3">
    <source>
        <dbReference type="ARBA" id="ARBA00023015"/>
    </source>
</evidence>
<dbReference type="PROSITE" id="PS50048">
    <property type="entry name" value="ZN2_CY6_FUNGAL_2"/>
    <property type="match status" value="1"/>
</dbReference>
<dbReference type="PROSITE" id="PS00463">
    <property type="entry name" value="ZN2_CY6_FUNGAL_1"/>
    <property type="match status" value="1"/>
</dbReference>
<dbReference type="PANTHER" id="PTHR36206">
    <property type="entry name" value="ASPERCRYPTIN BIOSYNTHESIS CLUSTER-SPECIFIC TRANSCRIPTION REGULATOR ATNN-RELATED"/>
    <property type="match status" value="1"/>
</dbReference>
<gene>
    <name evidence="9" type="ORF">M430DRAFT_227962</name>
</gene>
<feature type="compositionally biased region" description="Polar residues" evidence="7">
    <location>
        <begin position="77"/>
        <end position="88"/>
    </location>
</feature>
<name>A0A2T3B2Z3_AMORE</name>
<keyword evidence="5" id="KW-0804">Transcription</keyword>
<evidence type="ECO:0000256" key="4">
    <source>
        <dbReference type="ARBA" id="ARBA00023125"/>
    </source>
</evidence>
<evidence type="ECO:0000256" key="1">
    <source>
        <dbReference type="ARBA" id="ARBA00022723"/>
    </source>
</evidence>
<feature type="region of interest" description="Disordered" evidence="7">
    <location>
        <begin position="1"/>
        <end position="130"/>
    </location>
</feature>
<protein>
    <recommendedName>
        <fullName evidence="8">Zn(2)-C6 fungal-type domain-containing protein</fullName>
    </recommendedName>
</protein>
<feature type="region of interest" description="Disordered" evidence="7">
    <location>
        <begin position="286"/>
        <end position="336"/>
    </location>
</feature>
<dbReference type="SMART" id="SM00066">
    <property type="entry name" value="GAL4"/>
    <property type="match status" value="1"/>
</dbReference>
<dbReference type="EMBL" id="KZ679010">
    <property type="protein sequence ID" value="PSS19995.1"/>
    <property type="molecule type" value="Genomic_DNA"/>
</dbReference>
<feature type="region of interest" description="Disordered" evidence="7">
    <location>
        <begin position="647"/>
        <end position="697"/>
    </location>
</feature>
<reference evidence="9 10" key="1">
    <citation type="journal article" date="2018" name="New Phytol.">
        <title>Comparative genomics and transcriptomics depict ericoid mycorrhizal fungi as versatile saprotrophs and plant mutualists.</title>
        <authorList>
            <person name="Martino E."/>
            <person name="Morin E."/>
            <person name="Grelet G.A."/>
            <person name="Kuo A."/>
            <person name="Kohler A."/>
            <person name="Daghino S."/>
            <person name="Barry K.W."/>
            <person name="Cichocki N."/>
            <person name="Clum A."/>
            <person name="Dockter R.B."/>
            <person name="Hainaut M."/>
            <person name="Kuo R.C."/>
            <person name="LaButti K."/>
            <person name="Lindahl B.D."/>
            <person name="Lindquist E.A."/>
            <person name="Lipzen A."/>
            <person name="Khouja H.R."/>
            <person name="Magnuson J."/>
            <person name="Murat C."/>
            <person name="Ohm R.A."/>
            <person name="Singer S.W."/>
            <person name="Spatafora J.W."/>
            <person name="Wang M."/>
            <person name="Veneault-Fourrey C."/>
            <person name="Henrissat B."/>
            <person name="Grigoriev I.V."/>
            <person name="Martin F.M."/>
            <person name="Perotto S."/>
        </authorList>
    </citation>
    <scope>NUCLEOTIDE SEQUENCE [LARGE SCALE GENOMIC DNA]</scope>
    <source>
        <strain evidence="9 10">ATCC 22711</strain>
    </source>
</reference>
<dbReference type="GO" id="GO:0003677">
    <property type="term" value="F:DNA binding"/>
    <property type="evidence" value="ECO:0007669"/>
    <property type="project" value="UniProtKB-KW"/>
</dbReference>
<dbReference type="InParanoid" id="A0A2T3B2Z3"/>
<evidence type="ECO:0000313" key="10">
    <source>
        <dbReference type="Proteomes" id="UP000241818"/>
    </source>
</evidence>
<feature type="compositionally biased region" description="Polar residues" evidence="7">
    <location>
        <begin position="1"/>
        <end position="39"/>
    </location>
</feature>
<accession>A0A2T3B2Z3</accession>
<dbReference type="Pfam" id="PF00172">
    <property type="entry name" value="Zn_clus"/>
    <property type="match status" value="1"/>
</dbReference>
<keyword evidence="3" id="KW-0805">Transcription regulation</keyword>
<evidence type="ECO:0000256" key="5">
    <source>
        <dbReference type="ARBA" id="ARBA00023163"/>
    </source>
</evidence>
<feature type="domain" description="Zn(2)-C6 fungal-type" evidence="8">
    <location>
        <begin position="173"/>
        <end position="201"/>
    </location>
</feature>
<keyword evidence="10" id="KW-1185">Reference proteome</keyword>
<evidence type="ECO:0000259" key="8">
    <source>
        <dbReference type="PROSITE" id="PS50048"/>
    </source>
</evidence>
<dbReference type="RefSeq" id="XP_024721265.1">
    <property type="nucleotide sequence ID" value="XM_024864770.1"/>
</dbReference>
<dbReference type="SUPFAM" id="SSF57701">
    <property type="entry name" value="Zn2/Cys6 DNA-binding domain"/>
    <property type="match status" value="1"/>
</dbReference>
<feature type="compositionally biased region" description="Polar residues" evidence="7">
    <location>
        <begin position="121"/>
        <end position="130"/>
    </location>
</feature>
<evidence type="ECO:0000256" key="2">
    <source>
        <dbReference type="ARBA" id="ARBA00022833"/>
    </source>
</evidence>
<keyword evidence="6" id="KW-0539">Nucleus</keyword>
<feature type="compositionally biased region" description="Low complexity" evidence="7">
    <location>
        <begin position="220"/>
        <end position="232"/>
    </location>
</feature>
<dbReference type="STRING" id="857342.A0A2T3B2Z3"/>
<keyword evidence="1" id="KW-0479">Metal-binding</keyword>
<dbReference type="AlphaFoldDB" id="A0A2T3B2Z3"/>
<dbReference type="CDD" id="cd00067">
    <property type="entry name" value="GAL4"/>
    <property type="match status" value="1"/>
</dbReference>
<dbReference type="GO" id="GO:0000981">
    <property type="term" value="F:DNA-binding transcription factor activity, RNA polymerase II-specific"/>
    <property type="evidence" value="ECO:0007669"/>
    <property type="project" value="InterPro"/>
</dbReference>
<feature type="region of interest" description="Disordered" evidence="7">
    <location>
        <begin position="212"/>
        <end position="233"/>
    </location>
</feature>
<dbReference type="GeneID" id="36572851"/>
<evidence type="ECO:0000256" key="6">
    <source>
        <dbReference type="ARBA" id="ARBA00023242"/>
    </source>
</evidence>
<keyword evidence="4" id="KW-0238">DNA-binding</keyword>
<dbReference type="OrthoDB" id="5375558at2759"/>
<evidence type="ECO:0000256" key="7">
    <source>
        <dbReference type="SAM" id="MobiDB-lite"/>
    </source>
</evidence>